<dbReference type="GO" id="GO:0042245">
    <property type="term" value="P:RNA repair"/>
    <property type="evidence" value="ECO:0007669"/>
    <property type="project" value="UniProtKB-KW"/>
</dbReference>
<dbReference type="EC" id="2.7.7.72" evidence="12"/>
<dbReference type="Pfam" id="PF01966">
    <property type="entry name" value="HD"/>
    <property type="match status" value="1"/>
</dbReference>
<dbReference type="EMBL" id="LNYN01000019">
    <property type="protein sequence ID" value="KTD34816.1"/>
    <property type="molecule type" value="Genomic_DNA"/>
</dbReference>
<evidence type="ECO:0000313" key="17">
    <source>
        <dbReference type="Proteomes" id="UP000254040"/>
    </source>
</evidence>
<evidence type="ECO:0000313" key="15">
    <source>
        <dbReference type="EMBL" id="STX63940.1"/>
    </source>
</evidence>
<keyword evidence="10 12" id="KW-0460">Magnesium</keyword>
<feature type="binding site" evidence="12">
    <location>
        <position position="150"/>
    </location>
    <ligand>
        <name>ATP</name>
        <dbReference type="ChEBI" id="CHEBI:30616"/>
    </ligand>
</feature>
<keyword evidence="11 12" id="KW-0694">RNA-binding</keyword>
<dbReference type="PIRSF" id="PIRSF000813">
    <property type="entry name" value="CCA_bact"/>
    <property type="match status" value="1"/>
</dbReference>
<dbReference type="InterPro" id="IPR032828">
    <property type="entry name" value="PolyA_RNA-bd"/>
</dbReference>
<dbReference type="GO" id="GO:0004112">
    <property type="term" value="F:cyclic-nucleotide phosphodiesterase activity"/>
    <property type="evidence" value="ECO:0007669"/>
    <property type="project" value="UniProtKB-UniRule"/>
</dbReference>
<dbReference type="EMBL" id="UGOG01000001">
    <property type="protein sequence ID" value="STX63940.1"/>
    <property type="molecule type" value="Genomic_DNA"/>
</dbReference>
<name>A0A378K0Y6_9GAMM</name>
<dbReference type="InterPro" id="IPR050124">
    <property type="entry name" value="tRNA_CCA-adding_enzyme"/>
</dbReference>
<evidence type="ECO:0000256" key="9">
    <source>
        <dbReference type="ARBA" id="ARBA00022840"/>
    </source>
</evidence>
<comment type="cofactor">
    <cofactor evidence="12">
        <name>Ni(2+)</name>
        <dbReference type="ChEBI" id="CHEBI:49786"/>
    </cofactor>
    <text evidence="12">Nickel for phosphatase activity.</text>
</comment>
<evidence type="ECO:0000256" key="2">
    <source>
        <dbReference type="ARBA" id="ARBA00022679"/>
    </source>
</evidence>
<feature type="binding site" evidence="12">
    <location>
        <position position="21"/>
    </location>
    <ligand>
        <name>CTP</name>
        <dbReference type="ChEBI" id="CHEBI:37563"/>
    </ligand>
</feature>
<comment type="catalytic activity">
    <reaction evidence="12">
        <text>a tRNA with a 3' CCA end + 2 CTP + ATP = a tRNA with a 3' CCACCA end + 3 diphosphate</text>
        <dbReference type="Rhea" id="RHEA:76235"/>
        <dbReference type="Rhea" id="RHEA-COMP:10468"/>
        <dbReference type="Rhea" id="RHEA-COMP:18655"/>
        <dbReference type="ChEBI" id="CHEBI:30616"/>
        <dbReference type="ChEBI" id="CHEBI:33019"/>
        <dbReference type="ChEBI" id="CHEBI:37563"/>
        <dbReference type="ChEBI" id="CHEBI:83071"/>
        <dbReference type="ChEBI" id="CHEBI:195187"/>
    </reaction>
</comment>
<gene>
    <name evidence="12 15" type="primary">cca</name>
    <name evidence="14" type="ORF">Lmor_1349</name>
    <name evidence="15" type="ORF">NCTC12239_02894</name>
</gene>
<dbReference type="InterPro" id="IPR043519">
    <property type="entry name" value="NT_sf"/>
</dbReference>
<dbReference type="PANTHER" id="PTHR47545">
    <property type="entry name" value="MULTIFUNCTIONAL CCA PROTEIN"/>
    <property type="match status" value="1"/>
</dbReference>
<dbReference type="EC" id="3.1.4.-" evidence="12"/>
<feature type="binding site" evidence="12">
    <location>
        <position position="18"/>
    </location>
    <ligand>
        <name>CTP</name>
        <dbReference type="ChEBI" id="CHEBI:37563"/>
    </ligand>
</feature>
<evidence type="ECO:0000256" key="4">
    <source>
        <dbReference type="ARBA" id="ARBA00022695"/>
    </source>
</evidence>
<organism evidence="15 17">
    <name type="scientific">Legionella moravica</name>
    <dbReference type="NCBI Taxonomy" id="39962"/>
    <lineage>
        <taxon>Bacteria</taxon>
        <taxon>Pseudomonadati</taxon>
        <taxon>Pseudomonadota</taxon>
        <taxon>Gammaproteobacteria</taxon>
        <taxon>Legionellales</taxon>
        <taxon>Legionellaceae</taxon>
        <taxon>Legionella</taxon>
    </lineage>
</organism>
<feature type="binding site" evidence="12">
    <location>
        <position position="31"/>
    </location>
    <ligand>
        <name>Mg(2+)</name>
        <dbReference type="ChEBI" id="CHEBI:18420"/>
    </ligand>
</feature>
<dbReference type="SUPFAM" id="SSF81301">
    <property type="entry name" value="Nucleotidyltransferase"/>
    <property type="match status" value="1"/>
</dbReference>
<evidence type="ECO:0000256" key="12">
    <source>
        <dbReference type="HAMAP-Rule" id="MF_01261"/>
    </source>
</evidence>
<evidence type="ECO:0000256" key="10">
    <source>
        <dbReference type="ARBA" id="ARBA00022842"/>
    </source>
</evidence>
<feature type="binding site" evidence="12">
    <location>
        <position position="18"/>
    </location>
    <ligand>
        <name>ATP</name>
        <dbReference type="ChEBI" id="CHEBI:30616"/>
    </ligand>
</feature>
<keyword evidence="1 12" id="KW-0533">Nickel</keyword>
<evidence type="ECO:0000256" key="5">
    <source>
        <dbReference type="ARBA" id="ARBA00022723"/>
    </source>
</evidence>
<feature type="binding site" evidence="12">
    <location>
        <position position="33"/>
    </location>
    <ligand>
        <name>Mg(2+)</name>
        <dbReference type="ChEBI" id="CHEBI:18420"/>
    </ligand>
</feature>
<dbReference type="PROSITE" id="PS51831">
    <property type="entry name" value="HD"/>
    <property type="match status" value="1"/>
</dbReference>
<dbReference type="Proteomes" id="UP000054985">
    <property type="component" value="Unassembled WGS sequence"/>
</dbReference>
<dbReference type="InterPro" id="IPR003607">
    <property type="entry name" value="HD/PDEase_dom"/>
</dbReference>
<comment type="subunit">
    <text evidence="12">Monomer. Can also form homodimers and oligomers.</text>
</comment>
<feature type="binding site" evidence="12">
    <location>
        <position position="101"/>
    </location>
    <ligand>
        <name>ATP</name>
        <dbReference type="ChEBI" id="CHEBI:30616"/>
    </ligand>
</feature>
<comment type="similarity">
    <text evidence="12">Belongs to the tRNA nucleotidyltransferase/poly(A) polymerase family. Bacterial CCA-adding enzyme type 1 subfamily.</text>
</comment>
<feature type="binding site" evidence="12">
    <location>
        <position position="101"/>
    </location>
    <ligand>
        <name>CTP</name>
        <dbReference type="ChEBI" id="CHEBI:37563"/>
    </ligand>
</feature>
<dbReference type="Pfam" id="PF01743">
    <property type="entry name" value="PolyA_pol"/>
    <property type="match status" value="1"/>
</dbReference>
<protein>
    <recommendedName>
        <fullName evidence="12">Multifunctional CCA protein</fullName>
    </recommendedName>
    <domain>
        <recommendedName>
            <fullName evidence="12">CCA-adding enzyme</fullName>
            <ecNumber evidence="12">2.7.7.72</ecNumber>
        </recommendedName>
        <alternativeName>
            <fullName evidence="12">CCA tRNA nucleotidyltransferase</fullName>
        </alternativeName>
        <alternativeName>
            <fullName evidence="12">tRNA CCA-pyrophosphorylase</fullName>
        </alternativeName>
        <alternativeName>
            <fullName evidence="12">tRNA adenylyl-/cytidylyl-transferase</fullName>
        </alternativeName>
        <alternativeName>
            <fullName evidence="12">tRNA nucleotidyltransferase</fullName>
        </alternativeName>
        <alternativeName>
            <fullName evidence="12">tRNA-NT</fullName>
        </alternativeName>
    </domain>
    <domain>
        <recommendedName>
            <fullName evidence="12">2'-nucleotidase</fullName>
            <ecNumber evidence="12">3.1.3.-</ecNumber>
        </recommendedName>
    </domain>
    <domain>
        <recommendedName>
            <fullName evidence="12">2',3'-cyclic phosphodiesterase</fullName>
            <ecNumber evidence="12">3.1.4.-</ecNumber>
        </recommendedName>
    </domain>
    <domain>
        <recommendedName>
            <fullName evidence="12">Phosphatase</fullName>
        </recommendedName>
    </domain>
</protein>
<dbReference type="HAMAP" id="MF_01261">
    <property type="entry name" value="CCA_bact_type1"/>
    <property type="match status" value="1"/>
</dbReference>
<feature type="binding site" evidence="12">
    <location>
        <position position="147"/>
    </location>
    <ligand>
        <name>ATP</name>
        <dbReference type="ChEBI" id="CHEBI:30616"/>
    </ligand>
</feature>
<dbReference type="AlphaFoldDB" id="A0A378K0Y6"/>
<evidence type="ECO:0000259" key="13">
    <source>
        <dbReference type="PROSITE" id="PS51831"/>
    </source>
</evidence>
<dbReference type="GO" id="GO:0000287">
    <property type="term" value="F:magnesium ion binding"/>
    <property type="evidence" value="ECO:0007669"/>
    <property type="project" value="UniProtKB-UniRule"/>
</dbReference>
<reference evidence="15 17" key="2">
    <citation type="submission" date="2018-06" db="EMBL/GenBank/DDBJ databases">
        <authorList>
            <consortium name="Pathogen Informatics"/>
            <person name="Doyle S."/>
        </authorList>
    </citation>
    <scope>NUCLEOTIDE SEQUENCE [LARGE SCALE GENOMIC DNA]</scope>
    <source>
        <strain evidence="15 17">NCTC12239</strain>
    </source>
</reference>
<keyword evidence="2 12" id="KW-0808">Transferase</keyword>
<evidence type="ECO:0000256" key="6">
    <source>
        <dbReference type="ARBA" id="ARBA00022741"/>
    </source>
</evidence>
<dbReference type="SMART" id="SM00471">
    <property type="entry name" value="HDc"/>
    <property type="match status" value="1"/>
</dbReference>
<comment type="catalytic activity">
    <reaction evidence="12">
        <text>a tRNA precursor + 2 CTP + ATP = a tRNA with a 3' CCA end + 3 diphosphate</text>
        <dbReference type="Rhea" id="RHEA:14433"/>
        <dbReference type="Rhea" id="RHEA-COMP:10465"/>
        <dbReference type="Rhea" id="RHEA-COMP:10468"/>
        <dbReference type="ChEBI" id="CHEBI:30616"/>
        <dbReference type="ChEBI" id="CHEBI:33019"/>
        <dbReference type="ChEBI" id="CHEBI:37563"/>
        <dbReference type="ChEBI" id="CHEBI:74896"/>
        <dbReference type="ChEBI" id="CHEBI:83071"/>
        <dbReference type="EC" id="2.7.7.72"/>
    </reaction>
</comment>
<comment type="domain">
    <text evidence="12">Comprises two domains: an N-terminal domain containing the nucleotidyltransferase activity and a C-terminal HD domain associated with both phosphodiesterase and phosphatase activities.</text>
</comment>
<dbReference type="EC" id="3.1.3.-" evidence="12"/>
<comment type="cofactor">
    <cofactor evidence="12">
        <name>Mg(2+)</name>
        <dbReference type="ChEBI" id="CHEBI:18420"/>
    </cofactor>
    <text evidence="12">Magnesium is required for nucleotidyltransferase activity.</text>
</comment>
<dbReference type="SUPFAM" id="SSF81891">
    <property type="entry name" value="Poly A polymerase C-terminal region-like"/>
    <property type="match status" value="1"/>
</dbReference>
<keyword evidence="3 12" id="KW-0819">tRNA processing</keyword>
<dbReference type="CDD" id="cd00077">
    <property type="entry name" value="HDc"/>
    <property type="match status" value="1"/>
</dbReference>
<dbReference type="CDD" id="cd05398">
    <property type="entry name" value="NT_ClassII-CCAase"/>
    <property type="match status" value="1"/>
</dbReference>
<evidence type="ECO:0000313" key="14">
    <source>
        <dbReference type="EMBL" id="KTD34816.1"/>
    </source>
</evidence>
<dbReference type="NCBIfam" id="NF008137">
    <property type="entry name" value="PRK10885.1"/>
    <property type="match status" value="1"/>
</dbReference>
<feature type="binding site" evidence="12">
    <location>
        <position position="147"/>
    </location>
    <ligand>
        <name>CTP</name>
        <dbReference type="ChEBI" id="CHEBI:37563"/>
    </ligand>
</feature>
<dbReference type="Proteomes" id="UP000254040">
    <property type="component" value="Unassembled WGS sequence"/>
</dbReference>
<dbReference type="Gene3D" id="3.30.460.10">
    <property type="entry name" value="Beta Polymerase, domain 2"/>
    <property type="match status" value="1"/>
</dbReference>
<keyword evidence="12" id="KW-0511">Multifunctional enzyme</keyword>
<comment type="miscellaneous">
    <text evidence="12">A single active site specifically recognizes both ATP and CTP and is responsible for their addition.</text>
</comment>
<keyword evidence="9 12" id="KW-0067">ATP-binding</keyword>
<keyword evidence="8 12" id="KW-0378">Hydrolase</keyword>
<dbReference type="GO" id="GO:0001680">
    <property type="term" value="P:tRNA 3'-terminal CCA addition"/>
    <property type="evidence" value="ECO:0007669"/>
    <property type="project" value="UniProtKB-UniRule"/>
</dbReference>
<dbReference type="GO" id="GO:0016791">
    <property type="term" value="F:phosphatase activity"/>
    <property type="evidence" value="ECO:0007669"/>
    <property type="project" value="UniProtKB-UniRule"/>
</dbReference>
<evidence type="ECO:0000256" key="8">
    <source>
        <dbReference type="ARBA" id="ARBA00022801"/>
    </source>
</evidence>
<evidence type="ECO:0000256" key="7">
    <source>
        <dbReference type="ARBA" id="ARBA00022800"/>
    </source>
</evidence>
<keyword evidence="4 12" id="KW-0548">Nucleotidyltransferase</keyword>
<dbReference type="GO" id="GO:0004810">
    <property type="term" value="F:CCA tRNA nucleotidyltransferase activity"/>
    <property type="evidence" value="ECO:0007669"/>
    <property type="project" value="UniProtKB-UniRule"/>
</dbReference>
<sequence>MIQYEGKSYLMKVYLVGGAVRDQLLGIPIQERDWVVVGSTPEQLLNMKFRQVGRDFPVFLHPQTNEEYALARTERKSAPGYYGFECDFSSEVTLEEDLARRDLTINAMAMDEQGTLIDPYHGQRDIERKILRHVSPAFIEDPVRVLRVARFASRFHSLGFTLANETRSLMYEMVKRGELSHLVPERVWQEFQRSLEEKNPEQFIISLRSCGALEVILPEINSLFGVPNPYQHHPEIDSGIHSLLVLQSAVALSPDPVIRFAALVHDLGKAMTPIREWPKHYMHEETGVAVIEALCMRLRIPNDYRVLATLVSRHHLTIHRFFELRANTMVNLLERTDAFRRPNLFHQLLIACQADVEGRGNSLDYKQRELWSKILSECVKVTPKELIEQGYEGKAIKEALHARRVARVKQLLNSWK</sequence>
<feature type="binding site" evidence="12">
    <location>
        <position position="21"/>
    </location>
    <ligand>
        <name>ATP</name>
        <dbReference type="ChEBI" id="CHEBI:30616"/>
    </ligand>
</feature>
<dbReference type="InterPro" id="IPR012006">
    <property type="entry name" value="CCA_bact"/>
</dbReference>
<dbReference type="InterPro" id="IPR006674">
    <property type="entry name" value="HD_domain"/>
</dbReference>
<proteinExistence type="inferred from homology"/>
<evidence type="ECO:0000256" key="1">
    <source>
        <dbReference type="ARBA" id="ARBA00022596"/>
    </source>
</evidence>
<dbReference type="GO" id="GO:0000049">
    <property type="term" value="F:tRNA binding"/>
    <property type="evidence" value="ECO:0007669"/>
    <property type="project" value="UniProtKB-UniRule"/>
</dbReference>
<dbReference type="InterPro" id="IPR002646">
    <property type="entry name" value="PolA_pol_head_dom"/>
</dbReference>
<keyword evidence="16" id="KW-1185">Reference proteome</keyword>
<dbReference type="Pfam" id="PF12627">
    <property type="entry name" value="PolyA_pol_RNAbd"/>
    <property type="match status" value="1"/>
</dbReference>
<comment type="function">
    <text evidence="12">Catalyzes the addition and repair of the essential 3'-terminal CCA sequence in tRNAs without using a nucleic acid template. Adds these three nucleotides in the order of C, C, and A to the tRNA nucleotide-73, using CTP and ATP as substrates and producing inorganic pyrophosphate. tRNA 3'-terminal CCA addition is required both for tRNA processing and repair. Also involved in tRNA surveillance by mediating tandem CCA addition to generate a CCACCA at the 3' terminus of unstable tRNAs. While stable tRNAs receive only 3'-terminal CCA, unstable tRNAs are marked with CCACCA and rapidly degraded.</text>
</comment>
<evidence type="ECO:0000313" key="16">
    <source>
        <dbReference type="Proteomes" id="UP000054985"/>
    </source>
</evidence>
<keyword evidence="6 12" id="KW-0547">Nucleotide-binding</keyword>
<feature type="domain" description="HD" evidence="13">
    <location>
        <begin position="238"/>
        <end position="339"/>
    </location>
</feature>
<evidence type="ECO:0000256" key="11">
    <source>
        <dbReference type="ARBA" id="ARBA00022884"/>
    </source>
</evidence>
<dbReference type="GO" id="GO:0005524">
    <property type="term" value="F:ATP binding"/>
    <property type="evidence" value="ECO:0007669"/>
    <property type="project" value="UniProtKB-UniRule"/>
</dbReference>
<reference evidence="14 16" key="1">
    <citation type="submission" date="2015-11" db="EMBL/GenBank/DDBJ databases">
        <title>Genomic analysis of 38 Legionella species identifies large and diverse effector repertoires.</title>
        <authorList>
            <person name="Burstein D."/>
            <person name="Amaro F."/>
            <person name="Zusman T."/>
            <person name="Lifshitz Z."/>
            <person name="Cohen O."/>
            <person name="Gilbert J.A."/>
            <person name="Pupko T."/>
            <person name="Shuman H.A."/>
            <person name="Segal G."/>
        </authorList>
    </citation>
    <scope>NUCLEOTIDE SEQUENCE [LARGE SCALE GENOMIC DNA]</scope>
    <source>
        <strain evidence="14 16">ATCC 43877</strain>
    </source>
</reference>
<keyword evidence="5 12" id="KW-0479">Metal-binding</keyword>
<dbReference type="Gene3D" id="1.10.3090.10">
    <property type="entry name" value="cca-adding enzyme, domain 2"/>
    <property type="match status" value="1"/>
</dbReference>
<keyword evidence="7 12" id="KW-0692">RNA repair</keyword>
<dbReference type="STRING" id="39962.Lmor_1349"/>
<dbReference type="HAMAP" id="MF_01262">
    <property type="entry name" value="CCA_bact_type2"/>
    <property type="match status" value="1"/>
</dbReference>
<dbReference type="PANTHER" id="PTHR47545:SF1">
    <property type="entry name" value="MULTIFUNCTIONAL CCA PROTEIN"/>
    <property type="match status" value="1"/>
</dbReference>
<evidence type="ECO:0000256" key="3">
    <source>
        <dbReference type="ARBA" id="ARBA00022694"/>
    </source>
</evidence>
<feature type="binding site" evidence="12">
    <location>
        <position position="150"/>
    </location>
    <ligand>
        <name>CTP</name>
        <dbReference type="ChEBI" id="CHEBI:37563"/>
    </ligand>
</feature>
<accession>A0A378K0Y6</accession>